<comment type="subcellular location">
    <subcellularLocation>
        <location evidence="1">Cell outer membrane</location>
        <topology evidence="1">Multi-pass membrane protein</topology>
    </subcellularLocation>
</comment>
<feature type="signal peptide" evidence="4">
    <location>
        <begin position="1"/>
        <end position="20"/>
    </location>
</feature>
<dbReference type="PROSITE" id="PS51257">
    <property type="entry name" value="PROKAR_LIPOPROTEIN"/>
    <property type="match status" value="1"/>
</dbReference>
<evidence type="ECO:0000256" key="1">
    <source>
        <dbReference type="ARBA" id="ARBA00004571"/>
    </source>
</evidence>
<reference evidence="5" key="1">
    <citation type="submission" date="2021-11" db="EMBL/GenBank/DDBJ databases">
        <authorList>
            <person name="Rodrigo-Torres L."/>
            <person name="Arahal R. D."/>
            <person name="Lucena T."/>
        </authorList>
    </citation>
    <scope>NUCLEOTIDE SEQUENCE</scope>
    <source>
        <strain evidence="5">CECT 7929</strain>
    </source>
</reference>
<dbReference type="EMBL" id="CAKLDI010000002">
    <property type="protein sequence ID" value="CAH0535118.1"/>
    <property type="molecule type" value="Genomic_DNA"/>
</dbReference>
<evidence type="ECO:0000256" key="4">
    <source>
        <dbReference type="SAM" id="SignalP"/>
    </source>
</evidence>
<dbReference type="InterPro" id="IPR023614">
    <property type="entry name" value="Porin_dom_sf"/>
</dbReference>
<proteinExistence type="predicted"/>
<comment type="caution">
    <text evidence="5">The sequence shown here is derived from an EMBL/GenBank/DDBJ whole genome shotgun (WGS) entry which is preliminary data.</text>
</comment>
<dbReference type="InterPro" id="IPR050298">
    <property type="entry name" value="Gram-neg_bact_OMP"/>
</dbReference>
<feature type="chain" id="PRO_5045587956" evidence="4">
    <location>
        <begin position="21"/>
        <end position="340"/>
    </location>
</feature>
<organism evidence="5 6">
    <name type="scientific">Vibrio stylophorae</name>
    <dbReference type="NCBI Taxonomy" id="659351"/>
    <lineage>
        <taxon>Bacteria</taxon>
        <taxon>Pseudomonadati</taxon>
        <taxon>Pseudomonadota</taxon>
        <taxon>Gammaproteobacteria</taxon>
        <taxon>Vibrionales</taxon>
        <taxon>Vibrionaceae</taxon>
        <taxon>Vibrio</taxon>
    </lineage>
</organism>
<dbReference type="InterPro" id="IPR033900">
    <property type="entry name" value="Gram_neg_porin_domain"/>
</dbReference>
<dbReference type="RefSeq" id="WP_237467978.1">
    <property type="nucleotide sequence ID" value="NZ_CAKLDI010000002.1"/>
</dbReference>
<evidence type="ECO:0000313" key="6">
    <source>
        <dbReference type="Proteomes" id="UP000838672"/>
    </source>
</evidence>
<protein>
    <submittedName>
        <fullName evidence="5">Outer membrane porin PhoE</fullName>
    </submittedName>
</protein>
<evidence type="ECO:0000313" key="5">
    <source>
        <dbReference type="EMBL" id="CAH0535118.1"/>
    </source>
</evidence>
<keyword evidence="2 4" id="KW-0732">Signal</keyword>
<dbReference type="PANTHER" id="PTHR34501">
    <property type="entry name" value="PROTEIN YDDL-RELATED"/>
    <property type="match status" value="1"/>
</dbReference>
<dbReference type="Gene3D" id="2.40.160.10">
    <property type="entry name" value="Porin"/>
    <property type="match status" value="1"/>
</dbReference>
<gene>
    <name evidence="5" type="primary">phoE</name>
    <name evidence="5" type="ORF">VST7929_02779</name>
</gene>
<sequence length="340" mass="37294">MKMKGLMAVVALGACAPSLAVEIYNKGNTTLAIGGYVDVGVGQYFENTTEVHEVSPRLNISGTHDLGNGVTVDAMGEWGINFLDGGDTTFTTRLGYIGVTHEHYGRLVAGTQWSPYYDVAGVADLPIAFANDFLYSQQGDVGSARADKMLSYRKQLKVNEDLSFQVGLGWQGKQAVEDPPKDAEFDARGQIALSTTIAGFGLGYTYSGGDVDFLGLEHDAHSHLFSAFYGTYGQGLYTALVYGMNEYFYTRLGSTALYADTSQYEALLAYGFENSLTLSINYESVEDDKNNLKVYSQSALQAEYYFHEDFAGFAAYQFDLGNDIGESENDYWTIGVRYFL</sequence>
<accession>A0ABM8ZWU8</accession>
<dbReference type="CDD" id="cd00342">
    <property type="entry name" value="gram_neg_porins"/>
    <property type="match status" value="1"/>
</dbReference>
<evidence type="ECO:0000256" key="2">
    <source>
        <dbReference type="ARBA" id="ARBA00022729"/>
    </source>
</evidence>
<dbReference type="SUPFAM" id="SSF56935">
    <property type="entry name" value="Porins"/>
    <property type="match status" value="1"/>
</dbReference>
<name>A0ABM8ZWU8_9VIBR</name>
<keyword evidence="6" id="KW-1185">Reference proteome</keyword>
<evidence type="ECO:0000256" key="3">
    <source>
        <dbReference type="ARBA" id="ARBA00023136"/>
    </source>
</evidence>
<dbReference type="Proteomes" id="UP000838672">
    <property type="component" value="Unassembled WGS sequence"/>
</dbReference>
<keyword evidence="3" id="KW-0472">Membrane</keyword>
<dbReference type="PANTHER" id="PTHR34501:SF2">
    <property type="entry name" value="OUTER MEMBRANE PORIN F-RELATED"/>
    <property type="match status" value="1"/>
</dbReference>